<dbReference type="AlphaFoldDB" id="A0AAU9TT53"/>
<evidence type="ECO:0000313" key="3">
    <source>
        <dbReference type="Proteomes" id="UP001153954"/>
    </source>
</evidence>
<feature type="region of interest" description="Disordered" evidence="1">
    <location>
        <begin position="1"/>
        <end position="20"/>
    </location>
</feature>
<accession>A0AAU9TT53</accession>
<protein>
    <submittedName>
        <fullName evidence="2">Uncharacterized protein</fullName>
    </submittedName>
</protein>
<comment type="caution">
    <text evidence="2">The sequence shown here is derived from an EMBL/GenBank/DDBJ whole genome shotgun (WGS) entry which is preliminary data.</text>
</comment>
<evidence type="ECO:0000256" key="1">
    <source>
        <dbReference type="SAM" id="MobiDB-lite"/>
    </source>
</evidence>
<reference evidence="2" key="1">
    <citation type="submission" date="2022-03" db="EMBL/GenBank/DDBJ databases">
        <authorList>
            <person name="Tunstrom K."/>
        </authorList>
    </citation>
    <scope>NUCLEOTIDE SEQUENCE</scope>
</reference>
<keyword evidence="3" id="KW-1185">Reference proteome</keyword>
<sequence>MLRRLQLHLPTQSTSSPIGTYKSKRSFKKALTKIKRALPASPSKRVAVLKEIATEVFPLSARRLLYPKEKTSASLSKKIVAQTETFYQRDDISRAAPGIKDLNR</sequence>
<proteinExistence type="predicted"/>
<gene>
    <name evidence="2" type="ORF">EEDITHA_LOCUS4826</name>
</gene>
<organism evidence="2 3">
    <name type="scientific">Euphydryas editha</name>
    <name type="common">Edith's checkerspot</name>
    <dbReference type="NCBI Taxonomy" id="104508"/>
    <lineage>
        <taxon>Eukaryota</taxon>
        <taxon>Metazoa</taxon>
        <taxon>Ecdysozoa</taxon>
        <taxon>Arthropoda</taxon>
        <taxon>Hexapoda</taxon>
        <taxon>Insecta</taxon>
        <taxon>Pterygota</taxon>
        <taxon>Neoptera</taxon>
        <taxon>Endopterygota</taxon>
        <taxon>Lepidoptera</taxon>
        <taxon>Glossata</taxon>
        <taxon>Ditrysia</taxon>
        <taxon>Papilionoidea</taxon>
        <taxon>Nymphalidae</taxon>
        <taxon>Nymphalinae</taxon>
        <taxon>Euphydryas</taxon>
    </lineage>
</organism>
<dbReference type="Proteomes" id="UP001153954">
    <property type="component" value="Unassembled WGS sequence"/>
</dbReference>
<feature type="compositionally biased region" description="Polar residues" evidence="1">
    <location>
        <begin position="9"/>
        <end position="18"/>
    </location>
</feature>
<name>A0AAU9TT53_EUPED</name>
<evidence type="ECO:0000313" key="2">
    <source>
        <dbReference type="EMBL" id="CAH2088687.1"/>
    </source>
</evidence>
<dbReference type="EMBL" id="CAKOGL010000007">
    <property type="protein sequence ID" value="CAH2088687.1"/>
    <property type="molecule type" value="Genomic_DNA"/>
</dbReference>